<reference evidence="2" key="2">
    <citation type="submission" date="2022-10" db="UniProtKB">
        <authorList>
            <consortium name="WormBaseParasite"/>
        </authorList>
    </citation>
    <scope>IDENTIFICATION</scope>
</reference>
<dbReference type="AlphaFoldDB" id="A0A912GZZ8"/>
<dbReference type="Proteomes" id="UP000006672">
    <property type="component" value="Unassembled WGS sequence"/>
</dbReference>
<protein>
    <submittedName>
        <fullName evidence="2">Uncharacterized protein</fullName>
    </submittedName>
</protein>
<reference evidence="1" key="1">
    <citation type="journal article" date="2007" name="Science">
        <title>Draft genome of the filarial nematode parasite Brugia malayi.</title>
        <authorList>
            <person name="Ghedin E."/>
            <person name="Wang S."/>
            <person name="Spiro D."/>
            <person name="Caler E."/>
            <person name="Zhao Q."/>
            <person name="Crabtree J."/>
            <person name="Allen J.E."/>
            <person name="Delcher A.L."/>
            <person name="Guiliano D.B."/>
            <person name="Miranda-Saavedra D."/>
            <person name="Angiuoli S.V."/>
            <person name="Creasy T."/>
            <person name="Amedeo P."/>
            <person name="Haas B."/>
            <person name="El-Sayed N.M."/>
            <person name="Wortman J.R."/>
            <person name="Feldblyum T."/>
            <person name="Tallon L."/>
            <person name="Schatz M."/>
            <person name="Shumway M."/>
            <person name="Koo H."/>
            <person name="Salzberg S.L."/>
            <person name="Schobel S."/>
            <person name="Pertea M."/>
            <person name="Pop M."/>
            <person name="White O."/>
            <person name="Barton G.J."/>
            <person name="Carlow C.K."/>
            <person name="Crawford M.J."/>
            <person name="Daub J."/>
            <person name="Dimmic M.W."/>
            <person name="Estes C.F."/>
            <person name="Foster J.M."/>
            <person name="Ganatra M."/>
            <person name="Gregory W.F."/>
            <person name="Johnson N.M."/>
            <person name="Jin J."/>
            <person name="Komuniecki R."/>
            <person name="Korf I."/>
            <person name="Kumar S."/>
            <person name="Laney S."/>
            <person name="Li B.W."/>
            <person name="Li W."/>
            <person name="Lindblom T.H."/>
            <person name="Lustigman S."/>
            <person name="Ma D."/>
            <person name="Maina C.V."/>
            <person name="Martin D.M."/>
            <person name="McCarter J.P."/>
            <person name="McReynolds L."/>
            <person name="Mitreva M."/>
            <person name="Nutman T.B."/>
            <person name="Parkinson J."/>
            <person name="Peregrin-Alvarez J.M."/>
            <person name="Poole C."/>
            <person name="Ren Q."/>
            <person name="Saunders L."/>
            <person name="Sluder A.E."/>
            <person name="Smith K."/>
            <person name="Stanke M."/>
            <person name="Unnasch T.R."/>
            <person name="Ware J."/>
            <person name="Wei A.D."/>
            <person name="Weil G."/>
            <person name="Williams D.J."/>
            <person name="Zhang Y."/>
            <person name="Williams S.A."/>
            <person name="Fraser-Liggett C."/>
            <person name="Slatko B."/>
            <person name="Blaxter M.L."/>
            <person name="Scott A.L."/>
        </authorList>
    </citation>
    <scope>NUCLEOTIDE SEQUENCE</scope>
    <source>
        <strain evidence="1">FR3</strain>
    </source>
</reference>
<dbReference type="WBParaSite" id="Bm18619.1">
    <property type="protein sequence ID" value="Bm18619.1"/>
    <property type="gene ID" value="WBGene00306101"/>
</dbReference>
<accession>A0A912GZZ8</accession>
<evidence type="ECO:0000313" key="1">
    <source>
        <dbReference type="Proteomes" id="UP000006672"/>
    </source>
</evidence>
<evidence type="ECO:0000313" key="2">
    <source>
        <dbReference type="WBParaSite" id="Bm18619.1"/>
    </source>
</evidence>
<keyword evidence="1" id="KW-1185">Reference proteome</keyword>
<sequence>MFFRELSPNHSIRNDRNTASNCCCFMSPSGRYAVCISRIEVFDSRPIETHFYNYNFIISDFILDTKIQYISTCGPFKRFHRFYFLNDTTGILVDFSRNNGTITQNVIQFSHVNHTVTCEYGRIWYFDVDDMLYETDDTNIICTTELMNYKNITYLPLLGEKDYLSEIFIRLIPANPFHTNNFTIPMLEINEQNAFKNKIQINIGELFDATELCIDTFCYPLINETSLYFIVRLRTNPQNDRQTCIAMLKFDFKNYFENNFSSTAKIISNLLPLQWKLTLAENFSLRPHYVRIMAQQGPIVLLRTFIFASERIWILINLNTMIMSPSNFENKASGNCVMMNGNRFIFHTHRNTIVTDYNIIWNYYLVPKLKYLTFWKIIDMVKKSRTEECWNLHLTFYKFCTTCSTLEMITQLLYYSSDTA</sequence>
<proteinExistence type="predicted"/>
<name>A0A912GZZ8_BRUMA</name>
<organism evidence="1 2">
    <name type="scientific">Brugia malayi</name>
    <name type="common">Filarial nematode worm</name>
    <dbReference type="NCBI Taxonomy" id="6279"/>
    <lineage>
        <taxon>Eukaryota</taxon>
        <taxon>Metazoa</taxon>
        <taxon>Ecdysozoa</taxon>
        <taxon>Nematoda</taxon>
        <taxon>Chromadorea</taxon>
        <taxon>Rhabditida</taxon>
        <taxon>Spirurina</taxon>
        <taxon>Spiruromorpha</taxon>
        <taxon>Filarioidea</taxon>
        <taxon>Onchocercidae</taxon>
        <taxon>Brugia</taxon>
    </lineage>
</organism>